<feature type="domain" description="GH18" evidence="1">
    <location>
        <begin position="1"/>
        <end position="126"/>
    </location>
</feature>
<dbReference type="SUPFAM" id="SSF54556">
    <property type="entry name" value="Chitinase insertion domain"/>
    <property type="match status" value="1"/>
</dbReference>
<sequence>MAYDIFGSWSIQTGPNAPFNAVGGEPFGFAAPSGGNMFAPHALTIPKGDSDDTPWADPCGLPEVFSSIWKWKYLRNQEVLTQGVRTWDEAGKTPWLFNSTTMMFISYDNPDSLKVNVDLHQRAELGRRHGLESDSRCVMACPSVKYI</sequence>
<accession>A0A433QWR0</accession>
<organism evidence="2 3">
    <name type="scientific">Jimgerdemannia flammicorona</name>
    <dbReference type="NCBI Taxonomy" id="994334"/>
    <lineage>
        <taxon>Eukaryota</taxon>
        <taxon>Fungi</taxon>
        <taxon>Fungi incertae sedis</taxon>
        <taxon>Mucoromycota</taxon>
        <taxon>Mucoromycotina</taxon>
        <taxon>Endogonomycetes</taxon>
        <taxon>Endogonales</taxon>
        <taxon>Endogonaceae</taxon>
        <taxon>Jimgerdemannia</taxon>
    </lineage>
</organism>
<dbReference type="AlphaFoldDB" id="A0A433QWR0"/>
<keyword evidence="3" id="KW-1185">Reference proteome</keyword>
<reference evidence="2 3" key="1">
    <citation type="journal article" date="2018" name="New Phytol.">
        <title>Phylogenomics of Endogonaceae and evolution of mycorrhizas within Mucoromycota.</title>
        <authorList>
            <person name="Chang Y."/>
            <person name="Desiro A."/>
            <person name="Na H."/>
            <person name="Sandor L."/>
            <person name="Lipzen A."/>
            <person name="Clum A."/>
            <person name="Barry K."/>
            <person name="Grigoriev I.V."/>
            <person name="Martin F.M."/>
            <person name="Stajich J.E."/>
            <person name="Smith M.E."/>
            <person name="Bonito G."/>
            <person name="Spatafora J.W."/>
        </authorList>
    </citation>
    <scope>NUCLEOTIDE SEQUENCE [LARGE SCALE GENOMIC DNA]</scope>
    <source>
        <strain evidence="2 3">AD002</strain>
    </source>
</reference>
<evidence type="ECO:0000259" key="1">
    <source>
        <dbReference type="Pfam" id="PF00704"/>
    </source>
</evidence>
<name>A0A433QWR0_9FUNG</name>
<dbReference type="GO" id="GO:0005975">
    <property type="term" value="P:carbohydrate metabolic process"/>
    <property type="evidence" value="ECO:0007669"/>
    <property type="project" value="InterPro"/>
</dbReference>
<dbReference type="Gene3D" id="3.10.50.10">
    <property type="match status" value="1"/>
</dbReference>
<dbReference type="Pfam" id="PF00704">
    <property type="entry name" value="Glyco_hydro_18"/>
    <property type="match status" value="1"/>
</dbReference>
<comment type="caution">
    <text evidence="2">The sequence shown here is derived from an EMBL/GenBank/DDBJ whole genome shotgun (WGS) entry which is preliminary data.</text>
</comment>
<proteinExistence type="predicted"/>
<dbReference type="Proteomes" id="UP000274822">
    <property type="component" value="Unassembled WGS sequence"/>
</dbReference>
<dbReference type="EMBL" id="RBNJ01000695">
    <property type="protein sequence ID" value="RUS34175.1"/>
    <property type="molecule type" value="Genomic_DNA"/>
</dbReference>
<evidence type="ECO:0000313" key="2">
    <source>
        <dbReference type="EMBL" id="RUS34175.1"/>
    </source>
</evidence>
<dbReference type="InterPro" id="IPR029070">
    <property type="entry name" value="Chitinase_insertion_sf"/>
</dbReference>
<dbReference type="InterPro" id="IPR001223">
    <property type="entry name" value="Glyco_hydro18_cat"/>
</dbReference>
<protein>
    <recommendedName>
        <fullName evidence="1">GH18 domain-containing protein</fullName>
    </recommendedName>
</protein>
<gene>
    <name evidence="2" type="ORF">BC938DRAFT_482137</name>
</gene>
<evidence type="ECO:0000313" key="3">
    <source>
        <dbReference type="Proteomes" id="UP000274822"/>
    </source>
</evidence>